<dbReference type="EMBL" id="QGKX02001521">
    <property type="protein sequence ID" value="KAF3508827.1"/>
    <property type="molecule type" value="Genomic_DNA"/>
</dbReference>
<evidence type="ECO:0000256" key="6">
    <source>
        <dbReference type="ARBA" id="ARBA00023128"/>
    </source>
</evidence>
<dbReference type="AlphaFoldDB" id="A0A8S9P6H2"/>
<protein>
    <recommendedName>
        <fullName evidence="12">MICOS complex subunit MIC60</fullName>
    </recommendedName>
</protein>
<keyword evidence="6" id="KW-0496">Mitochondrion</keyword>
<dbReference type="Pfam" id="PF09731">
    <property type="entry name" value="Mitofilin"/>
    <property type="match status" value="2"/>
</dbReference>
<evidence type="ECO:0000313" key="11">
    <source>
        <dbReference type="Proteomes" id="UP000712600"/>
    </source>
</evidence>
<dbReference type="Proteomes" id="UP000712600">
    <property type="component" value="Unassembled WGS sequence"/>
</dbReference>
<evidence type="ECO:0008006" key="12">
    <source>
        <dbReference type="Google" id="ProtNLM"/>
    </source>
</evidence>
<gene>
    <name evidence="10" type="ORF">F2Q69_00008631</name>
</gene>
<evidence type="ECO:0000256" key="5">
    <source>
        <dbReference type="ARBA" id="ARBA00022989"/>
    </source>
</evidence>
<feature type="coiled-coil region" evidence="8">
    <location>
        <begin position="443"/>
        <end position="477"/>
    </location>
</feature>
<name>A0A8S9P6H2_BRACR</name>
<evidence type="ECO:0000256" key="3">
    <source>
        <dbReference type="ARBA" id="ARBA00022692"/>
    </source>
</evidence>
<dbReference type="GO" id="GO:0042407">
    <property type="term" value="P:cristae formation"/>
    <property type="evidence" value="ECO:0007669"/>
    <property type="project" value="TreeGrafter"/>
</dbReference>
<feature type="compositionally biased region" description="Polar residues" evidence="9">
    <location>
        <begin position="332"/>
        <end position="349"/>
    </location>
</feature>
<sequence length="671" mass="72534">MPKGENNLLTGKLSKSSPFGFLTRSKRQNAAEVCFLNPIKSYNRFEFSDGDTSVLYRFSCFSKIKFASVLELSIKRFPRNLGSQRFHLRKASSTSGKNGVPGAKPVGKPDASKVPPPPPPVGKPDGSKGGSSKVVIGGAAIAGAFLVAYQTGYLDQYIGNEKQKLSELVKSDAVTVKVEESHHSSVSPGVEDSAGIGSSVDGKGETQPEVQSDIEVQPKSDPTPDRYTYVSTPPENVVDKAEKSFPLSSDSSKTKSDSSPEIISEAENVRMEAVPKPKDSTVISPQPGSVLSESEVESAAPKDPATEKASEDGIEREVKTPGSLLKEYNLDGNGTESNGSSPAGEQLTNETEAFPNSTEGLKDGYMTQDGKLVIDFLDAIHAAEERQSHLEAQVFAEKLRTLKEKYENELRDLRARELMRIEEAAILDKELKREKTKAAAAIKSIQERMEDNLKTEIEQKESEAQLALSKAEEMAKAELTAAIVKEKAAQIEKMAEADLNGALALEDSLSKGLPIHKEISMLQSYLEGTHEDSVLDLVLSSLPEEAKSKGTDTTLQLNQKFDTLKGTLRHFSLIPPGGGGILAHSLAHIASWLKFKEVDQANGGIESVIKKVDNYLAEEKLAEAAAALEEGVKGSKAEEVVSEWVRLARNRAITEQAVTILRSYATCASLT</sequence>
<dbReference type="PANTHER" id="PTHR15415">
    <property type="entry name" value="MITOFILIN"/>
    <property type="match status" value="1"/>
</dbReference>
<dbReference type="InterPro" id="IPR019133">
    <property type="entry name" value="MIC60"/>
</dbReference>
<evidence type="ECO:0000256" key="9">
    <source>
        <dbReference type="SAM" id="MobiDB-lite"/>
    </source>
</evidence>
<evidence type="ECO:0000256" key="4">
    <source>
        <dbReference type="ARBA" id="ARBA00022792"/>
    </source>
</evidence>
<proteinExistence type="inferred from homology"/>
<evidence type="ECO:0000256" key="2">
    <source>
        <dbReference type="ARBA" id="ARBA00010877"/>
    </source>
</evidence>
<keyword evidence="7" id="KW-0472">Membrane</keyword>
<organism evidence="10 11">
    <name type="scientific">Brassica cretica</name>
    <name type="common">Mustard</name>
    <dbReference type="NCBI Taxonomy" id="69181"/>
    <lineage>
        <taxon>Eukaryota</taxon>
        <taxon>Viridiplantae</taxon>
        <taxon>Streptophyta</taxon>
        <taxon>Embryophyta</taxon>
        <taxon>Tracheophyta</taxon>
        <taxon>Spermatophyta</taxon>
        <taxon>Magnoliopsida</taxon>
        <taxon>eudicotyledons</taxon>
        <taxon>Gunneridae</taxon>
        <taxon>Pentapetalae</taxon>
        <taxon>rosids</taxon>
        <taxon>malvids</taxon>
        <taxon>Brassicales</taxon>
        <taxon>Brassicaceae</taxon>
        <taxon>Brassiceae</taxon>
        <taxon>Brassica</taxon>
    </lineage>
</organism>
<feature type="region of interest" description="Disordered" evidence="9">
    <location>
        <begin position="179"/>
        <end position="324"/>
    </location>
</feature>
<evidence type="ECO:0000256" key="7">
    <source>
        <dbReference type="ARBA" id="ARBA00023136"/>
    </source>
</evidence>
<feature type="region of interest" description="Disordered" evidence="9">
    <location>
        <begin position="89"/>
        <end position="130"/>
    </location>
</feature>
<keyword evidence="8" id="KW-0175">Coiled coil</keyword>
<evidence type="ECO:0000313" key="10">
    <source>
        <dbReference type="EMBL" id="KAF3508827.1"/>
    </source>
</evidence>
<feature type="compositionally biased region" description="Basic and acidic residues" evidence="9">
    <location>
        <begin position="267"/>
        <end position="279"/>
    </location>
</feature>
<feature type="compositionally biased region" description="Basic and acidic residues" evidence="9">
    <location>
        <begin position="304"/>
        <end position="319"/>
    </location>
</feature>
<evidence type="ECO:0000256" key="1">
    <source>
        <dbReference type="ARBA" id="ARBA00004273"/>
    </source>
</evidence>
<keyword evidence="4" id="KW-0999">Mitochondrion inner membrane</keyword>
<comment type="similarity">
    <text evidence="2">Belongs to the MICOS complex subunit Mic60 family.</text>
</comment>
<reference evidence="10" key="1">
    <citation type="submission" date="2019-12" db="EMBL/GenBank/DDBJ databases">
        <title>Genome sequencing and annotation of Brassica cretica.</title>
        <authorList>
            <person name="Studholme D.J."/>
            <person name="Sarris P."/>
        </authorList>
    </citation>
    <scope>NUCLEOTIDE SEQUENCE</scope>
    <source>
        <strain evidence="10">PFS-109/04</strain>
        <tissue evidence="10">Leaf</tissue>
    </source>
</reference>
<keyword evidence="5" id="KW-1133">Transmembrane helix</keyword>
<dbReference type="PANTHER" id="PTHR15415:SF7">
    <property type="entry name" value="MICOS COMPLEX SUBUNIT MIC60"/>
    <property type="match status" value="1"/>
</dbReference>
<comment type="caution">
    <text evidence="10">The sequence shown here is derived from an EMBL/GenBank/DDBJ whole genome shotgun (WGS) entry which is preliminary data.</text>
</comment>
<comment type="subcellular location">
    <subcellularLocation>
        <location evidence="1">Mitochondrion inner membrane</location>
    </subcellularLocation>
</comment>
<feature type="region of interest" description="Disordered" evidence="9">
    <location>
        <begin position="330"/>
        <end position="349"/>
    </location>
</feature>
<evidence type="ECO:0000256" key="8">
    <source>
        <dbReference type="SAM" id="Coils"/>
    </source>
</evidence>
<accession>A0A8S9P6H2</accession>
<keyword evidence="3" id="KW-0812">Transmembrane</keyword>
<dbReference type="GO" id="GO:0061617">
    <property type="term" value="C:MICOS complex"/>
    <property type="evidence" value="ECO:0007669"/>
    <property type="project" value="TreeGrafter"/>
</dbReference>